<dbReference type="AlphaFoldDB" id="A0A4C1WMS8"/>
<dbReference type="EMBL" id="BGZK01000581">
    <property type="protein sequence ID" value="GBP51445.1"/>
    <property type="molecule type" value="Genomic_DNA"/>
</dbReference>
<proteinExistence type="predicted"/>
<keyword evidence="3" id="KW-1185">Reference proteome</keyword>
<sequence length="107" mass="12682">MSHVAYKSWWTSGWPTPRSAFEVTVEKLQDRDKLTVTHFKLLNEKVDPLPPRQTVVFLVWEACEHQTSDHGSSHRRSTRKVEWETESNARSRTKIEKEIEVEIRHQN</sequence>
<protein>
    <submittedName>
        <fullName evidence="2">Uncharacterized protein</fullName>
    </submittedName>
</protein>
<accession>A0A4C1WMS8</accession>
<evidence type="ECO:0000256" key="1">
    <source>
        <dbReference type="SAM" id="MobiDB-lite"/>
    </source>
</evidence>
<dbReference type="Proteomes" id="UP000299102">
    <property type="component" value="Unassembled WGS sequence"/>
</dbReference>
<evidence type="ECO:0000313" key="3">
    <source>
        <dbReference type="Proteomes" id="UP000299102"/>
    </source>
</evidence>
<reference evidence="2 3" key="1">
    <citation type="journal article" date="2019" name="Commun. Biol.">
        <title>The bagworm genome reveals a unique fibroin gene that provides high tensile strength.</title>
        <authorList>
            <person name="Kono N."/>
            <person name="Nakamura H."/>
            <person name="Ohtoshi R."/>
            <person name="Tomita M."/>
            <person name="Numata K."/>
            <person name="Arakawa K."/>
        </authorList>
    </citation>
    <scope>NUCLEOTIDE SEQUENCE [LARGE SCALE GENOMIC DNA]</scope>
</reference>
<gene>
    <name evidence="2" type="ORF">EVAR_37281_1</name>
</gene>
<evidence type="ECO:0000313" key="2">
    <source>
        <dbReference type="EMBL" id="GBP51445.1"/>
    </source>
</evidence>
<feature type="compositionally biased region" description="Basic and acidic residues" evidence="1">
    <location>
        <begin position="79"/>
        <end position="91"/>
    </location>
</feature>
<comment type="caution">
    <text evidence="2">The sequence shown here is derived from an EMBL/GenBank/DDBJ whole genome shotgun (WGS) entry which is preliminary data.</text>
</comment>
<organism evidence="2 3">
    <name type="scientific">Eumeta variegata</name>
    <name type="common">Bagworm moth</name>
    <name type="synonym">Eumeta japonica</name>
    <dbReference type="NCBI Taxonomy" id="151549"/>
    <lineage>
        <taxon>Eukaryota</taxon>
        <taxon>Metazoa</taxon>
        <taxon>Ecdysozoa</taxon>
        <taxon>Arthropoda</taxon>
        <taxon>Hexapoda</taxon>
        <taxon>Insecta</taxon>
        <taxon>Pterygota</taxon>
        <taxon>Neoptera</taxon>
        <taxon>Endopterygota</taxon>
        <taxon>Lepidoptera</taxon>
        <taxon>Glossata</taxon>
        <taxon>Ditrysia</taxon>
        <taxon>Tineoidea</taxon>
        <taxon>Psychidae</taxon>
        <taxon>Oiketicinae</taxon>
        <taxon>Eumeta</taxon>
    </lineage>
</organism>
<feature type="region of interest" description="Disordered" evidence="1">
    <location>
        <begin position="68"/>
        <end position="91"/>
    </location>
</feature>
<name>A0A4C1WMS8_EUMVA</name>